<dbReference type="Gene3D" id="3.40.50.720">
    <property type="entry name" value="NAD(P)-binding Rossmann-like Domain"/>
    <property type="match status" value="1"/>
</dbReference>
<reference evidence="12" key="1">
    <citation type="submission" date="2019-03" db="EMBL/GenBank/DDBJ databases">
        <title>Genome sequencing and reference-guided assembly of Black Bengal Goat (Capra hircus).</title>
        <authorList>
            <person name="Siddiki A.Z."/>
            <person name="Baten A."/>
            <person name="Billah M."/>
            <person name="Alam M.A.U."/>
            <person name="Shawrob K.S.M."/>
            <person name="Saha S."/>
            <person name="Chowdhury M."/>
            <person name="Rahman A.H."/>
            <person name="Stear M."/>
            <person name="Miah G."/>
            <person name="Das G.B."/>
            <person name="Hossain M.M."/>
            <person name="Kumkum M."/>
            <person name="Islam M.S."/>
            <person name="Mollah A.M."/>
            <person name="Ahsan A."/>
            <person name="Tusar F."/>
            <person name="Khan M.K.I."/>
        </authorList>
    </citation>
    <scope>NUCLEOTIDE SEQUENCE [LARGE SCALE GENOMIC DNA]</scope>
</reference>
<keyword evidence="4" id="KW-0732">Signal</keyword>
<dbReference type="GO" id="GO:0016491">
    <property type="term" value="F:oxidoreductase activity"/>
    <property type="evidence" value="ECO:0007669"/>
    <property type="project" value="UniProtKB-KW"/>
</dbReference>
<evidence type="ECO:0000256" key="10">
    <source>
        <dbReference type="ARBA" id="ARBA00093430"/>
    </source>
</evidence>
<name>A0A8C2PD03_CAPHI</name>
<accession>A0A8C2PD03</accession>
<comment type="catalytic activity">
    <reaction evidence="9">
        <text>cortisone + NADPH + H(+) = cortisol + NADP(+)</text>
        <dbReference type="Rhea" id="RHEA:68616"/>
        <dbReference type="ChEBI" id="CHEBI:15378"/>
        <dbReference type="ChEBI" id="CHEBI:16962"/>
        <dbReference type="ChEBI" id="CHEBI:17650"/>
        <dbReference type="ChEBI" id="CHEBI:57783"/>
        <dbReference type="ChEBI" id="CHEBI:58349"/>
    </reaction>
    <physiologicalReaction direction="right-to-left" evidence="9">
        <dbReference type="Rhea" id="RHEA:68618"/>
    </physiologicalReaction>
</comment>
<evidence type="ECO:0000256" key="8">
    <source>
        <dbReference type="ARBA" id="ARBA00042169"/>
    </source>
</evidence>
<evidence type="ECO:0000256" key="4">
    <source>
        <dbReference type="ARBA" id="ARBA00022729"/>
    </source>
</evidence>
<feature type="compositionally biased region" description="Low complexity" evidence="11">
    <location>
        <begin position="148"/>
        <end position="160"/>
    </location>
</feature>
<feature type="compositionally biased region" description="Basic and acidic residues" evidence="11">
    <location>
        <begin position="162"/>
        <end position="189"/>
    </location>
</feature>
<evidence type="ECO:0000256" key="2">
    <source>
        <dbReference type="ARBA" id="ARBA00006484"/>
    </source>
</evidence>
<evidence type="ECO:0000256" key="11">
    <source>
        <dbReference type="SAM" id="MobiDB-lite"/>
    </source>
</evidence>
<evidence type="ECO:0000313" key="12">
    <source>
        <dbReference type="Ensembl" id="ENSCHIP00010017519.1"/>
    </source>
</evidence>
<feature type="region of interest" description="Disordered" evidence="11">
    <location>
        <begin position="87"/>
        <end position="198"/>
    </location>
</feature>
<comment type="subcellular location">
    <subcellularLocation>
        <location evidence="1">Secreted</location>
    </subcellularLocation>
</comment>
<dbReference type="InterPro" id="IPR036291">
    <property type="entry name" value="NAD(P)-bd_dom_sf"/>
</dbReference>
<dbReference type="AlphaFoldDB" id="A0A8C2PD03"/>
<reference evidence="12" key="2">
    <citation type="submission" date="2025-08" db="UniProtKB">
        <authorList>
            <consortium name="Ensembl"/>
        </authorList>
    </citation>
    <scope>IDENTIFICATION</scope>
</reference>
<dbReference type="GO" id="GO:0005576">
    <property type="term" value="C:extracellular region"/>
    <property type="evidence" value="ECO:0007669"/>
    <property type="project" value="UniProtKB-SubCell"/>
</dbReference>
<keyword evidence="3" id="KW-0964">Secreted</keyword>
<protein>
    <recommendedName>
        <fullName evidence="7">Hydroxysteroid 11-beta-dehydrogenase 1-like protein</fullName>
    </recommendedName>
    <alternativeName>
        <fullName evidence="8">11-beta-hydroxysteroid dehydrogenase type 3</fullName>
    </alternativeName>
</protein>
<dbReference type="PANTHER" id="PTHR44279">
    <property type="entry name" value="HYDROXYSTEROID (11-BETA) DEHYDROGENASE 1-LIKE B-RELATED"/>
    <property type="match status" value="1"/>
</dbReference>
<organism evidence="12">
    <name type="scientific">Capra hircus</name>
    <name type="common">Goat</name>
    <dbReference type="NCBI Taxonomy" id="9925"/>
    <lineage>
        <taxon>Eukaryota</taxon>
        <taxon>Metazoa</taxon>
        <taxon>Chordata</taxon>
        <taxon>Craniata</taxon>
        <taxon>Vertebrata</taxon>
        <taxon>Euteleostomi</taxon>
        <taxon>Mammalia</taxon>
        <taxon>Eutheria</taxon>
        <taxon>Laurasiatheria</taxon>
        <taxon>Artiodactyla</taxon>
        <taxon>Ruminantia</taxon>
        <taxon>Pecora</taxon>
        <taxon>Bovidae</taxon>
        <taxon>Caprinae</taxon>
        <taxon>Capra</taxon>
    </lineage>
</organism>
<sequence>MQVNFLSYVQLTSSALPSLTDSKGSLVVVSSLLGRVPTSFSSPYSAAKFALDSFFSSLRRELDVQEVNVAITMCVLGLRDRASAAEGVSHGSALPHGRGPQQGSQGDQERGQAEAQPPPRASHETHQVRAGHDPGGVWLRPLRATSHGAAQGLQGQAGPQVHQEKGGDTHPREEEERGAEQRLGRHEESGSQEGLSPSPLFTINLAQNSAFLCCHWKLKGSSPLRVGGEGPTPWSIPERWW</sequence>
<comment type="function">
    <text evidence="10">Unidirectional NADP(+)-dependent cortisol dehydrogenase (in vitro).</text>
</comment>
<evidence type="ECO:0000256" key="6">
    <source>
        <dbReference type="ARBA" id="ARBA00023002"/>
    </source>
</evidence>
<dbReference type="SUPFAM" id="SSF51735">
    <property type="entry name" value="NAD(P)-binding Rossmann-fold domains"/>
    <property type="match status" value="1"/>
</dbReference>
<feature type="compositionally biased region" description="Basic and acidic residues" evidence="11">
    <location>
        <begin position="121"/>
        <end position="132"/>
    </location>
</feature>
<proteinExistence type="inferred from homology"/>
<dbReference type="InterPro" id="IPR002347">
    <property type="entry name" value="SDR_fam"/>
</dbReference>
<keyword evidence="5" id="KW-0521">NADP</keyword>
<dbReference type="InterPro" id="IPR051253">
    <property type="entry name" value="11-beta-HSD"/>
</dbReference>
<dbReference type="PANTHER" id="PTHR44279:SF3">
    <property type="entry name" value="HYDROXYSTEROID 11-BETA-DEHYDROGENASE 1-LIKE PROTEIN"/>
    <property type="match status" value="1"/>
</dbReference>
<evidence type="ECO:0000256" key="9">
    <source>
        <dbReference type="ARBA" id="ARBA00093198"/>
    </source>
</evidence>
<evidence type="ECO:0000256" key="1">
    <source>
        <dbReference type="ARBA" id="ARBA00004613"/>
    </source>
</evidence>
<dbReference type="InterPro" id="IPR020904">
    <property type="entry name" value="Sc_DH/Rdtase_CS"/>
</dbReference>
<dbReference type="PROSITE" id="PS00061">
    <property type="entry name" value="ADH_SHORT"/>
    <property type="match status" value="1"/>
</dbReference>
<keyword evidence="6" id="KW-0560">Oxidoreductase</keyword>
<comment type="similarity">
    <text evidence="2">Belongs to the short-chain dehydrogenases/reductases (SDR) family.</text>
</comment>
<evidence type="ECO:0000256" key="5">
    <source>
        <dbReference type="ARBA" id="ARBA00022857"/>
    </source>
</evidence>
<evidence type="ECO:0000256" key="7">
    <source>
        <dbReference type="ARBA" id="ARBA00040597"/>
    </source>
</evidence>
<dbReference type="Ensembl" id="ENSCHIT00010024578.1">
    <property type="protein sequence ID" value="ENSCHIP00010017519.1"/>
    <property type="gene ID" value="ENSCHIG00010012768.1"/>
</dbReference>
<dbReference type="Pfam" id="PF00106">
    <property type="entry name" value="adh_short"/>
    <property type="match status" value="1"/>
</dbReference>
<evidence type="ECO:0000256" key="3">
    <source>
        <dbReference type="ARBA" id="ARBA00022525"/>
    </source>
</evidence>